<keyword evidence="1" id="KW-0479">Metal-binding</keyword>
<dbReference type="PANTHER" id="PTHR47863">
    <property type="entry name" value="RING/FYVE/PHD ZINC FINGER SUPERFAMILY PROTEIN"/>
    <property type="match status" value="1"/>
</dbReference>
<evidence type="ECO:0000313" key="6">
    <source>
        <dbReference type="Proteomes" id="UP000701853"/>
    </source>
</evidence>
<feature type="region of interest" description="Disordered" evidence="4">
    <location>
        <begin position="486"/>
        <end position="531"/>
    </location>
</feature>
<dbReference type="Proteomes" id="UP000701853">
    <property type="component" value="Chromosome 11"/>
</dbReference>
<dbReference type="CDD" id="cd11660">
    <property type="entry name" value="SANT_TRF"/>
    <property type="match status" value="1"/>
</dbReference>
<feature type="compositionally biased region" description="Gly residues" evidence="4">
    <location>
        <begin position="83"/>
        <end position="92"/>
    </location>
</feature>
<dbReference type="Gene3D" id="1.10.10.60">
    <property type="entry name" value="Homeodomain-like"/>
    <property type="match status" value="1"/>
</dbReference>
<feature type="compositionally biased region" description="Basic and acidic residues" evidence="4">
    <location>
        <begin position="374"/>
        <end position="390"/>
    </location>
</feature>
<evidence type="ECO:0008006" key="7">
    <source>
        <dbReference type="Google" id="ProtNLM"/>
    </source>
</evidence>
<feature type="region of interest" description="Disordered" evidence="4">
    <location>
        <begin position="42"/>
        <end position="174"/>
    </location>
</feature>
<organism evidence="5 6">
    <name type="scientific">Gossypium anomalum</name>
    <dbReference type="NCBI Taxonomy" id="47600"/>
    <lineage>
        <taxon>Eukaryota</taxon>
        <taxon>Viridiplantae</taxon>
        <taxon>Streptophyta</taxon>
        <taxon>Embryophyta</taxon>
        <taxon>Tracheophyta</taxon>
        <taxon>Spermatophyta</taxon>
        <taxon>Magnoliopsida</taxon>
        <taxon>eudicotyledons</taxon>
        <taxon>Gunneridae</taxon>
        <taxon>Pentapetalae</taxon>
        <taxon>rosids</taxon>
        <taxon>malvids</taxon>
        <taxon>Malvales</taxon>
        <taxon>Malvaceae</taxon>
        <taxon>Malvoideae</taxon>
        <taxon>Gossypium</taxon>
    </lineage>
</organism>
<evidence type="ECO:0000256" key="3">
    <source>
        <dbReference type="ARBA" id="ARBA00022833"/>
    </source>
</evidence>
<dbReference type="AlphaFoldDB" id="A0A8J6CPM9"/>
<protein>
    <recommendedName>
        <fullName evidence="7">Myb-like domain-containing protein</fullName>
    </recommendedName>
</protein>
<dbReference type="SUPFAM" id="SSF57903">
    <property type="entry name" value="FYVE/PHD zinc finger"/>
    <property type="match status" value="1"/>
</dbReference>
<comment type="caution">
    <text evidence="5">The sequence shown here is derived from an EMBL/GenBank/DDBJ whole genome shotgun (WGS) entry which is preliminary data.</text>
</comment>
<feature type="compositionally biased region" description="Acidic residues" evidence="4">
    <location>
        <begin position="62"/>
        <end position="82"/>
    </location>
</feature>
<gene>
    <name evidence="5" type="ORF">CXB51_027474</name>
</gene>
<reference evidence="5 6" key="1">
    <citation type="journal article" date="2021" name="bioRxiv">
        <title>The Gossypium anomalum genome as a resource for cotton improvement and evolutionary analysis of hybrid incompatibility.</title>
        <authorList>
            <person name="Grover C.E."/>
            <person name="Yuan D."/>
            <person name="Arick M.A."/>
            <person name="Miller E.R."/>
            <person name="Hu G."/>
            <person name="Peterson D.G."/>
            <person name="Wendel J.F."/>
            <person name="Udall J.A."/>
        </authorList>
    </citation>
    <scope>NUCLEOTIDE SEQUENCE [LARGE SCALE GENOMIC DNA]</scope>
    <source>
        <strain evidence="5">JFW-Udall</strain>
        <tissue evidence="5">Leaf</tissue>
    </source>
</reference>
<feature type="compositionally biased region" description="Gly residues" evidence="4">
    <location>
        <begin position="158"/>
        <end position="168"/>
    </location>
</feature>
<dbReference type="CDD" id="cd15489">
    <property type="entry name" value="PHD_SF"/>
    <property type="match status" value="1"/>
</dbReference>
<dbReference type="InterPro" id="IPR011011">
    <property type="entry name" value="Znf_FYVE_PHD"/>
</dbReference>
<feature type="compositionally biased region" description="Polar residues" evidence="4">
    <location>
        <begin position="516"/>
        <end position="531"/>
    </location>
</feature>
<evidence type="ECO:0000256" key="4">
    <source>
        <dbReference type="SAM" id="MobiDB-lite"/>
    </source>
</evidence>
<keyword evidence="6" id="KW-1185">Reference proteome</keyword>
<proteinExistence type="predicted"/>
<feature type="compositionally biased region" description="Low complexity" evidence="4">
    <location>
        <begin position="128"/>
        <end position="141"/>
    </location>
</feature>
<keyword evidence="2" id="KW-0863">Zinc-finger</keyword>
<feature type="compositionally biased region" description="Acidic residues" evidence="4">
    <location>
        <begin position="99"/>
        <end position="113"/>
    </location>
</feature>
<feature type="compositionally biased region" description="Acidic residues" evidence="4">
    <location>
        <begin position="147"/>
        <end position="157"/>
    </location>
</feature>
<dbReference type="OrthoDB" id="608866at2759"/>
<dbReference type="PANTHER" id="PTHR47863:SF5">
    <property type="entry name" value="HOMEODOMAIN-LIKE PROTEIN WITH RING_FYVE_PHD-TYPE ZINC FINGER DOMAIN-CONTAINING PROTEIN-RELATED"/>
    <property type="match status" value="1"/>
</dbReference>
<dbReference type="Gene3D" id="3.30.40.10">
    <property type="entry name" value="Zinc/RING finger domain, C3HC4 (zinc finger)"/>
    <property type="match status" value="1"/>
</dbReference>
<sequence length="665" mass="74051">MKTKSRAVKGRAIDPIPPSNFLLLYRVPLLYQDEANEECRINGNDAGVSEDAGFNQDKVNNDDDVDGKDDEFDDEDEKEADGDGSGGGGGISGHYDNDVIPDDVDKGDEDEANEEYHIDGNDNGVSEDAGFNQDNANNNDDVVGKDDDFDDEDEEGDGYGSGGGGGISGHYDNVVIPDDVDMEDKDDNVVVQNFVEEVDESAGVNCMITDLLGGEFGYSCNGRRGQVLVCSENGCSIAIHKMCMNIEPQFDDTGKFYCPYCWYKREVARTEELRKRAMLAKRELSNFMHFKWDGGNEEKLEAGAENMKAASLSTMAEEKKVGECGNRLNNDANETILYNQEQNMCVESVGKGKSDDENISKAHGFDNNVVDGHVLQEEDKENTSDSKNDGGDEDPWCKPPYHPNHFEIVNDALCLSTKGTSNLTGVLEDNQGKSRKEEPMLPNAMGNAISLITQDATPKVPAIESFEFLLPDLDTGTPVVRQMRIKHTAQRARPRKVDSPKKSSFQPSISAKDENTNQQGKATAAKNSVQRQELTKRMNHVVHGIFVARSWFVLWFFVDYHYTEITLFSNLNCGRTPILGNVKRRKLPWTVEEEDILKAHGHSEEGVQRFSLTMNKNIPWRKILEFGHNVFGTNRLPVDLKDKWKKIMAKEDPKSNNGVLIALKE</sequence>
<name>A0A8J6CPM9_9ROSI</name>
<accession>A0A8J6CPM9</accession>
<dbReference type="EMBL" id="JAHUZN010000011">
    <property type="protein sequence ID" value="KAG8477920.1"/>
    <property type="molecule type" value="Genomic_DNA"/>
</dbReference>
<evidence type="ECO:0000256" key="2">
    <source>
        <dbReference type="ARBA" id="ARBA00022771"/>
    </source>
</evidence>
<dbReference type="GO" id="GO:0008270">
    <property type="term" value="F:zinc ion binding"/>
    <property type="evidence" value="ECO:0007669"/>
    <property type="project" value="UniProtKB-KW"/>
</dbReference>
<dbReference type="InterPro" id="IPR013083">
    <property type="entry name" value="Znf_RING/FYVE/PHD"/>
</dbReference>
<feature type="region of interest" description="Disordered" evidence="4">
    <location>
        <begin position="350"/>
        <end position="398"/>
    </location>
</feature>
<keyword evidence="3" id="KW-0862">Zinc</keyword>
<evidence type="ECO:0000313" key="5">
    <source>
        <dbReference type="EMBL" id="KAG8477920.1"/>
    </source>
</evidence>
<evidence type="ECO:0000256" key="1">
    <source>
        <dbReference type="ARBA" id="ARBA00022723"/>
    </source>
</evidence>
<feature type="compositionally biased region" description="Basic and acidic residues" evidence="4">
    <location>
        <begin position="350"/>
        <end position="364"/>
    </location>
</feature>